<sequence>MYVTRSGCCSHTLAMTNELRLTLIVLMFSSVHLRYTIRTRSNCRLTGDTTDLDARMRCLVSGMGSVTNQELRFLQV</sequence>
<evidence type="ECO:0000313" key="2">
    <source>
        <dbReference type="Proteomes" id="UP000324222"/>
    </source>
</evidence>
<protein>
    <submittedName>
        <fullName evidence="1">Uncharacterized protein</fullName>
    </submittedName>
</protein>
<evidence type="ECO:0000313" key="1">
    <source>
        <dbReference type="EMBL" id="MPC70106.1"/>
    </source>
</evidence>
<proteinExistence type="predicted"/>
<name>A0A5B7HJH8_PORTR</name>
<dbReference type="EMBL" id="VSRR010030546">
    <property type="protein sequence ID" value="MPC70106.1"/>
    <property type="molecule type" value="Genomic_DNA"/>
</dbReference>
<keyword evidence="2" id="KW-1185">Reference proteome</keyword>
<dbReference type="AlphaFoldDB" id="A0A5B7HJH8"/>
<comment type="caution">
    <text evidence="1">The sequence shown here is derived from an EMBL/GenBank/DDBJ whole genome shotgun (WGS) entry which is preliminary data.</text>
</comment>
<accession>A0A5B7HJH8</accession>
<organism evidence="1 2">
    <name type="scientific">Portunus trituberculatus</name>
    <name type="common">Swimming crab</name>
    <name type="synonym">Neptunus trituberculatus</name>
    <dbReference type="NCBI Taxonomy" id="210409"/>
    <lineage>
        <taxon>Eukaryota</taxon>
        <taxon>Metazoa</taxon>
        <taxon>Ecdysozoa</taxon>
        <taxon>Arthropoda</taxon>
        <taxon>Crustacea</taxon>
        <taxon>Multicrustacea</taxon>
        <taxon>Malacostraca</taxon>
        <taxon>Eumalacostraca</taxon>
        <taxon>Eucarida</taxon>
        <taxon>Decapoda</taxon>
        <taxon>Pleocyemata</taxon>
        <taxon>Brachyura</taxon>
        <taxon>Eubrachyura</taxon>
        <taxon>Portunoidea</taxon>
        <taxon>Portunidae</taxon>
        <taxon>Portuninae</taxon>
        <taxon>Portunus</taxon>
    </lineage>
</organism>
<reference evidence="1 2" key="1">
    <citation type="submission" date="2019-05" db="EMBL/GenBank/DDBJ databases">
        <title>Another draft genome of Portunus trituberculatus and its Hox gene families provides insights of decapod evolution.</title>
        <authorList>
            <person name="Jeong J.-H."/>
            <person name="Song I."/>
            <person name="Kim S."/>
            <person name="Choi T."/>
            <person name="Kim D."/>
            <person name="Ryu S."/>
            <person name="Kim W."/>
        </authorList>
    </citation>
    <scope>NUCLEOTIDE SEQUENCE [LARGE SCALE GENOMIC DNA]</scope>
    <source>
        <tissue evidence="1">Muscle</tissue>
    </source>
</reference>
<dbReference type="Proteomes" id="UP000324222">
    <property type="component" value="Unassembled WGS sequence"/>
</dbReference>
<gene>
    <name evidence="1" type="ORF">E2C01_064344</name>
</gene>